<name>A0ABS6WM71_9HYPH</name>
<keyword evidence="1" id="KW-0812">Transmembrane</keyword>
<keyword evidence="1" id="KW-1133">Transmembrane helix</keyword>
<protein>
    <submittedName>
        <fullName evidence="2">Exopolysaccharide biosynthesis protein</fullName>
    </submittedName>
</protein>
<proteinExistence type="predicted"/>
<evidence type="ECO:0000256" key="1">
    <source>
        <dbReference type="SAM" id="Phobius"/>
    </source>
</evidence>
<organism evidence="2 3">
    <name type="scientific">Pseudohoeflea coraliihabitans</name>
    <dbReference type="NCBI Taxonomy" id="2860393"/>
    <lineage>
        <taxon>Bacteria</taxon>
        <taxon>Pseudomonadati</taxon>
        <taxon>Pseudomonadota</taxon>
        <taxon>Alphaproteobacteria</taxon>
        <taxon>Hyphomicrobiales</taxon>
        <taxon>Rhizobiaceae</taxon>
        <taxon>Pseudohoeflea</taxon>
    </lineage>
</organism>
<dbReference type="InterPro" id="IPR010331">
    <property type="entry name" value="ExoD"/>
</dbReference>
<reference evidence="2" key="1">
    <citation type="submission" date="2021-07" db="EMBL/GenBank/DDBJ databases">
        <title>Pseudohoeflea marina sp. nov. a polyhydroxyalcanoate-producing bacterium.</title>
        <authorList>
            <person name="Zheng W."/>
            <person name="Yu S."/>
            <person name="Huang Y."/>
        </authorList>
    </citation>
    <scope>NUCLEOTIDE SEQUENCE</scope>
    <source>
        <strain evidence="2">DP4N28-3</strain>
    </source>
</reference>
<dbReference type="EMBL" id="JAHWQX010000002">
    <property type="protein sequence ID" value="MBW3097058.1"/>
    <property type="molecule type" value="Genomic_DNA"/>
</dbReference>
<dbReference type="Proteomes" id="UP001430804">
    <property type="component" value="Unassembled WGS sequence"/>
</dbReference>
<evidence type="ECO:0000313" key="2">
    <source>
        <dbReference type="EMBL" id="MBW3097058.1"/>
    </source>
</evidence>
<feature type="transmembrane region" description="Helical" evidence="1">
    <location>
        <begin position="168"/>
        <end position="187"/>
    </location>
</feature>
<dbReference type="PANTHER" id="PTHR41795">
    <property type="entry name" value="EXOPOLYSACCHARIDE SYNTHESIS PROTEIN"/>
    <property type="match status" value="1"/>
</dbReference>
<dbReference type="RefSeq" id="WP_219201004.1">
    <property type="nucleotide sequence ID" value="NZ_JAHWQX010000002.1"/>
</dbReference>
<feature type="transmembrane region" description="Helical" evidence="1">
    <location>
        <begin position="146"/>
        <end position="163"/>
    </location>
</feature>
<dbReference type="Pfam" id="PF06055">
    <property type="entry name" value="ExoD"/>
    <property type="match status" value="1"/>
</dbReference>
<accession>A0ABS6WM71</accession>
<dbReference type="PIRSF" id="PIRSF033239">
    <property type="entry name" value="ExoD"/>
    <property type="match status" value="1"/>
</dbReference>
<gene>
    <name evidence="2" type="ORF">KY465_07180</name>
</gene>
<keyword evidence="3" id="KW-1185">Reference proteome</keyword>
<keyword evidence="1" id="KW-0472">Membrane</keyword>
<dbReference type="PANTHER" id="PTHR41795:SF1">
    <property type="entry name" value="EXOPOLYSACCHARIDE SYNTHESIS PROTEIN"/>
    <property type="match status" value="1"/>
</dbReference>
<comment type="caution">
    <text evidence="2">The sequence shown here is derived from an EMBL/GenBank/DDBJ whole genome shotgun (WGS) entry which is preliminary data.</text>
</comment>
<feature type="transmembrane region" description="Helical" evidence="1">
    <location>
        <begin position="123"/>
        <end position="140"/>
    </location>
</feature>
<evidence type="ECO:0000313" key="3">
    <source>
        <dbReference type="Proteomes" id="UP001430804"/>
    </source>
</evidence>
<sequence>MGDIRKIIEALHDAGEGDDIRVSEILDTAGEHSLVPVLLIPALLVVTPLSGVPGVSSAMGIAIALISAQLLIGRKHLWLPGWLMHRQVSRHKYQKALNWMDKPVAVLDSITARRLTVLVHRPMASILHLACLCCGLAMPMLELVPFSSSILGAAVSVMAIALLARDGLFATFAVLFIAAAIAAPIYFGV</sequence>